<accession>X6LWW6</accession>
<keyword evidence="3" id="KW-1185">Reference proteome</keyword>
<gene>
    <name evidence="2" type="ORF">RFI_31754</name>
</gene>
<comment type="caution">
    <text evidence="2">The sequence shown here is derived from an EMBL/GenBank/DDBJ whole genome shotgun (WGS) entry which is preliminary data.</text>
</comment>
<dbReference type="AlphaFoldDB" id="X6LWW6"/>
<keyword evidence="1" id="KW-0175">Coiled coil</keyword>
<evidence type="ECO:0000256" key="1">
    <source>
        <dbReference type="SAM" id="Coils"/>
    </source>
</evidence>
<feature type="coiled-coil region" evidence="1">
    <location>
        <begin position="40"/>
        <end position="71"/>
    </location>
</feature>
<dbReference type="Proteomes" id="UP000023152">
    <property type="component" value="Unassembled WGS sequence"/>
</dbReference>
<proteinExistence type="predicted"/>
<feature type="non-terminal residue" evidence="2">
    <location>
        <position position="1"/>
    </location>
</feature>
<evidence type="ECO:0000313" key="2">
    <source>
        <dbReference type="EMBL" id="ETO05642.1"/>
    </source>
</evidence>
<organism evidence="2 3">
    <name type="scientific">Reticulomyxa filosa</name>
    <dbReference type="NCBI Taxonomy" id="46433"/>
    <lineage>
        <taxon>Eukaryota</taxon>
        <taxon>Sar</taxon>
        <taxon>Rhizaria</taxon>
        <taxon>Retaria</taxon>
        <taxon>Foraminifera</taxon>
        <taxon>Monothalamids</taxon>
        <taxon>Reticulomyxidae</taxon>
        <taxon>Reticulomyxa</taxon>
    </lineage>
</organism>
<reference evidence="2 3" key="1">
    <citation type="journal article" date="2013" name="Curr. Biol.">
        <title>The Genome of the Foraminiferan Reticulomyxa filosa.</title>
        <authorList>
            <person name="Glockner G."/>
            <person name="Hulsmann N."/>
            <person name="Schleicher M."/>
            <person name="Noegel A.A."/>
            <person name="Eichinger L."/>
            <person name="Gallinger C."/>
            <person name="Pawlowski J."/>
            <person name="Sierra R."/>
            <person name="Euteneuer U."/>
            <person name="Pillet L."/>
            <person name="Moustafa A."/>
            <person name="Platzer M."/>
            <person name="Groth M."/>
            <person name="Szafranski K."/>
            <person name="Schliwa M."/>
        </authorList>
    </citation>
    <scope>NUCLEOTIDE SEQUENCE [LARGE SCALE GENOMIC DNA]</scope>
</reference>
<evidence type="ECO:0000313" key="3">
    <source>
        <dbReference type="Proteomes" id="UP000023152"/>
    </source>
</evidence>
<protein>
    <submittedName>
        <fullName evidence="2">Uncharacterized protein</fullName>
    </submittedName>
</protein>
<name>X6LWW6_RETFI</name>
<dbReference type="EMBL" id="ASPP01027894">
    <property type="protein sequence ID" value="ETO05642.1"/>
    <property type="molecule type" value="Genomic_DNA"/>
</dbReference>
<sequence length="206" mass="24028">ILLLNLGLIVWWNRRNKALEQGSFGKGINLGGVIHFTENENKTEVNYKRYKRAAMQLKRKLRQEKQEYLIKSIESSKEENTRKLFSQFKSMNSNKVSIISTLELAIRQIAKTDQLLVSWFSQRIIIVSTVTPIIYHNIVHSVQDPIQCGMFADDVALWSSIYTSDEKEMERQLDLMQTSLDNVSLWHQNGKYPIDHVQDKKQKEIS</sequence>